<keyword evidence="2" id="KW-0808">Transferase</keyword>
<sequence length="113" mass="12532">MTAPPSPKPLLLYLVTEDWAFWHHRRAMAHAARDAGFEVAVACRVGEHRQRIEAEGFTVHPLRLSRRSVNPLTEAATLAQIIALYRKLRPALVHHVALKPALYGAIAARIAGV</sequence>
<name>A0A3B0T9B3_9ZZZZ</name>
<organism evidence="2">
    <name type="scientific">hydrothermal vent metagenome</name>
    <dbReference type="NCBI Taxonomy" id="652676"/>
    <lineage>
        <taxon>unclassified sequences</taxon>
        <taxon>metagenomes</taxon>
        <taxon>ecological metagenomes</taxon>
    </lineage>
</organism>
<evidence type="ECO:0000259" key="1">
    <source>
        <dbReference type="Pfam" id="PF13477"/>
    </source>
</evidence>
<proteinExistence type="predicted"/>
<dbReference type="Gene3D" id="3.40.50.2000">
    <property type="entry name" value="Glycogen Phosphorylase B"/>
    <property type="match status" value="1"/>
</dbReference>
<dbReference type="EC" id="2.4.1.-" evidence="2"/>
<reference evidence="2" key="1">
    <citation type="submission" date="2018-06" db="EMBL/GenBank/DDBJ databases">
        <authorList>
            <person name="Zhirakovskaya E."/>
        </authorList>
    </citation>
    <scope>NUCLEOTIDE SEQUENCE</scope>
</reference>
<protein>
    <submittedName>
        <fullName evidence="2">Lipid carrier: UDP-N-acetylgalactosaminyltransferase / Alpha-1,3-N-acetylgalactosamine transferase PglA Putative glycosyltransferase</fullName>
        <ecNumber evidence="2">2.4.1.-</ecNumber>
    </submittedName>
</protein>
<dbReference type="InterPro" id="IPR028098">
    <property type="entry name" value="Glyco_trans_4-like_N"/>
</dbReference>
<evidence type="ECO:0000313" key="2">
    <source>
        <dbReference type="EMBL" id="VAW12663.1"/>
    </source>
</evidence>
<keyword evidence="2" id="KW-0328">Glycosyltransferase</keyword>
<feature type="non-terminal residue" evidence="2">
    <location>
        <position position="113"/>
    </location>
</feature>
<dbReference type="SUPFAM" id="SSF53756">
    <property type="entry name" value="UDP-Glycosyltransferase/glycogen phosphorylase"/>
    <property type="match status" value="1"/>
</dbReference>
<dbReference type="EMBL" id="UOEM01000050">
    <property type="protein sequence ID" value="VAW12663.1"/>
    <property type="molecule type" value="Genomic_DNA"/>
</dbReference>
<gene>
    <name evidence="2" type="ORF">MNBD_ALPHA09-2232</name>
</gene>
<dbReference type="AlphaFoldDB" id="A0A3B0T9B3"/>
<dbReference type="GO" id="GO:0016757">
    <property type="term" value="F:glycosyltransferase activity"/>
    <property type="evidence" value="ECO:0007669"/>
    <property type="project" value="UniProtKB-KW"/>
</dbReference>
<feature type="domain" description="Glycosyltransferase subfamily 4-like N-terminal" evidence="1">
    <location>
        <begin position="12"/>
        <end position="113"/>
    </location>
</feature>
<accession>A0A3B0T9B3</accession>
<dbReference type="Pfam" id="PF13477">
    <property type="entry name" value="Glyco_trans_4_2"/>
    <property type="match status" value="1"/>
</dbReference>